<protein>
    <submittedName>
        <fullName evidence="1">Uncharacterized protein</fullName>
    </submittedName>
</protein>
<gene>
    <name evidence="1" type="ORF">BTG_07780</name>
</gene>
<evidence type="ECO:0000313" key="2">
    <source>
        <dbReference type="Proteomes" id="UP000005259"/>
    </source>
</evidence>
<dbReference type="EMBL" id="CP003752">
    <property type="protein sequence ID" value="AFQ15032.1"/>
    <property type="molecule type" value="Genomic_DNA"/>
</dbReference>
<dbReference type="Proteomes" id="UP000005259">
    <property type="component" value="Chromosome"/>
</dbReference>
<evidence type="ECO:0000313" key="1">
    <source>
        <dbReference type="EMBL" id="AFQ15032.1"/>
    </source>
</evidence>
<dbReference type="AlphaFoldDB" id="A0A9W3J6G8"/>
<reference evidence="1 2" key="1">
    <citation type="submission" date="2012-08" db="EMBL/GenBank/DDBJ databases">
        <authorList>
            <person name="Doggett N."/>
            <person name="Teshima H."/>
            <person name="Bruce D."/>
            <person name="Detter J.C."/>
            <person name="Johnson S.L."/>
            <person name="Han C."/>
        </authorList>
    </citation>
    <scope>NUCLEOTIDE SEQUENCE [LARGE SCALE GENOMIC DNA]</scope>
    <source>
        <strain evidence="1 2">HD-771</strain>
    </source>
</reference>
<dbReference type="KEGG" id="bti:BTG_07780"/>
<dbReference type="RefSeq" id="WP_000527413.1">
    <property type="nucleotide sequence ID" value="NC_018500.1"/>
</dbReference>
<accession>A0A9W3J6G8</accession>
<proteinExistence type="predicted"/>
<organism evidence="1 2">
    <name type="scientific">Bacillus thuringiensis HD-771</name>
    <dbReference type="NCBI Taxonomy" id="1218175"/>
    <lineage>
        <taxon>Bacteria</taxon>
        <taxon>Bacillati</taxon>
        <taxon>Bacillota</taxon>
        <taxon>Bacilli</taxon>
        <taxon>Bacillales</taxon>
        <taxon>Bacillaceae</taxon>
        <taxon>Bacillus</taxon>
        <taxon>Bacillus cereus group</taxon>
    </lineage>
</organism>
<sequence length="201" mass="22501">MGNLLKLVIPCMCLMTVIIFASKISYASKNKSESVQSIALKDYQYSKGSSSENLNFEKITTSPFSLPIYATIPAQQILNSSEFKQLLLPTNEKLWFIMKGEQPEGLIVANDTEPIRTGGENRSKDLYGLYKAIKNNTNETKDISYFEFEGQGILVVNQNNDQEIYLSKGAAAILKLPAGQKVLSNEVIQKMKERIVTSFEK</sequence>
<name>A0A9W3J6G8_BACTU</name>